<dbReference type="InterPro" id="IPR024983">
    <property type="entry name" value="CHAT_dom"/>
</dbReference>
<feature type="chain" id="PRO_5034849964" description="CHAT domain-containing protein" evidence="1">
    <location>
        <begin position="23"/>
        <end position="296"/>
    </location>
</feature>
<sequence>MQRCANSKQLVVILRTLWKTVAQPIVEKLQVLELPRNTRIWWCPTSFLCAFPLHAAGMYTKAELDANVPNLFISSYAPTLSALIQARANIQPNPHGVEALVVGCLTDELLAVQPEIAELQALGPFVNTLVGEAATPAPVLAALQQHSHMHFACRAAQRWEPFDSAFQLYDGELQLLEVVQARLPRADFASCSTATGDAGTSDEAIHLAAMQFAGFRSVVGTLWEMADQDGPFVAREFYSHLFRDGTEKADLRTQRSRCMERCARCRRILRVSAVGLILFMWVRSRVKGKKIVCILR</sequence>
<dbReference type="EMBL" id="JACAZI010000007">
    <property type="protein sequence ID" value="KAF7356825.1"/>
    <property type="molecule type" value="Genomic_DNA"/>
</dbReference>
<dbReference type="Pfam" id="PF12770">
    <property type="entry name" value="CHAT"/>
    <property type="match status" value="1"/>
</dbReference>
<protein>
    <recommendedName>
        <fullName evidence="2">CHAT domain-containing protein</fullName>
    </recommendedName>
</protein>
<evidence type="ECO:0000259" key="2">
    <source>
        <dbReference type="Pfam" id="PF12770"/>
    </source>
</evidence>
<feature type="domain" description="CHAT" evidence="2">
    <location>
        <begin position="14"/>
        <end position="263"/>
    </location>
</feature>
<proteinExistence type="predicted"/>
<reference evidence="3" key="1">
    <citation type="submission" date="2020-05" db="EMBL/GenBank/DDBJ databases">
        <title>Mycena genomes resolve the evolution of fungal bioluminescence.</title>
        <authorList>
            <person name="Tsai I.J."/>
        </authorList>
    </citation>
    <scope>NUCLEOTIDE SEQUENCE</scope>
    <source>
        <strain evidence="3">CCC161011</strain>
    </source>
</reference>
<dbReference type="Proteomes" id="UP000620124">
    <property type="component" value="Unassembled WGS sequence"/>
</dbReference>
<dbReference type="OrthoDB" id="9991317at2759"/>
<gene>
    <name evidence="3" type="ORF">MVEN_01018000</name>
</gene>
<name>A0A8H6YF15_9AGAR</name>
<accession>A0A8H6YF15</accession>
<evidence type="ECO:0000256" key="1">
    <source>
        <dbReference type="SAM" id="SignalP"/>
    </source>
</evidence>
<evidence type="ECO:0000313" key="4">
    <source>
        <dbReference type="Proteomes" id="UP000620124"/>
    </source>
</evidence>
<comment type="caution">
    <text evidence="3">The sequence shown here is derived from an EMBL/GenBank/DDBJ whole genome shotgun (WGS) entry which is preliminary data.</text>
</comment>
<keyword evidence="1" id="KW-0732">Signal</keyword>
<evidence type="ECO:0000313" key="3">
    <source>
        <dbReference type="EMBL" id="KAF7356825.1"/>
    </source>
</evidence>
<dbReference type="AlphaFoldDB" id="A0A8H6YF15"/>
<feature type="signal peptide" evidence="1">
    <location>
        <begin position="1"/>
        <end position="22"/>
    </location>
</feature>
<organism evidence="3 4">
    <name type="scientific">Mycena venus</name>
    <dbReference type="NCBI Taxonomy" id="2733690"/>
    <lineage>
        <taxon>Eukaryota</taxon>
        <taxon>Fungi</taxon>
        <taxon>Dikarya</taxon>
        <taxon>Basidiomycota</taxon>
        <taxon>Agaricomycotina</taxon>
        <taxon>Agaricomycetes</taxon>
        <taxon>Agaricomycetidae</taxon>
        <taxon>Agaricales</taxon>
        <taxon>Marasmiineae</taxon>
        <taxon>Mycenaceae</taxon>
        <taxon>Mycena</taxon>
    </lineage>
</organism>
<keyword evidence="4" id="KW-1185">Reference proteome</keyword>